<sequence length="201" mass="23172">MAQRQLELSSERFRSELDAEDDKLVRATSLNDVRATIAQTETQLASRQGLRNFDRLSPYINAAERYGKVLEVFCNSSPMVSYIWGPVKLIILAIKEQTRALDLILDASAQIGNALPRLSALQDSLKDNHDFQLLFTFLYEDITEFHRRVYRIIRKRAWAIFFSSAWGRFERHFSALIANIAKTSDLIDKQATTHHILEVKE</sequence>
<gene>
    <name evidence="2" type="ORF">FJTKL_01989</name>
</gene>
<feature type="domain" description="DUF7708" evidence="1">
    <location>
        <begin position="62"/>
        <end position="196"/>
    </location>
</feature>
<protein>
    <recommendedName>
        <fullName evidence="1">DUF7708 domain-containing protein</fullName>
    </recommendedName>
</protein>
<name>A0ABR4DZA0_9PEZI</name>
<evidence type="ECO:0000259" key="1">
    <source>
        <dbReference type="Pfam" id="PF24809"/>
    </source>
</evidence>
<proteinExistence type="predicted"/>
<dbReference type="EMBL" id="JBAWTH010000131">
    <property type="protein sequence ID" value="KAL2275479.1"/>
    <property type="molecule type" value="Genomic_DNA"/>
</dbReference>
<dbReference type="Pfam" id="PF24809">
    <property type="entry name" value="DUF7708"/>
    <property type="match status" value="1"/>
</dbReference>
<dbReference type="InterPro" id="IPR056125">
    <property type="entry name" value="DUF7708"/>
</dbReference>
<comment type="caution">
    <text evidence="2">The sequence shown here is derived from an EMBL/GenBank/DDBJ whole genome shotgun (WGS) entry which is preliminary data.</text>
</comment>
<dbReference type="Proteomes" id="UP001600888">
    <property type="component" value="Unassembled WGS sequence"/>
</dbReference>
<evidence type="ECO:0000313" key="3">
    <source>
        <dbReference type="Proteomes" id="UP001600888"/>
    </source>
</evidence>
<accession>A0ABR4DZA0</accession>
<evidence type="ECO:0000313" key="2">
    <source>
        <dbReference type="EMBL" id="KAL2275479.1"/>
    </source>
</evidence>
<organism evidence="2 3">
    <name type="scientific">Diaporthe vaccinii</name>
    <dbReference type="NCBI Taxonomy" id="105482"/>
    <lineage>
        <taxon>Eukaryota</taxon>
        <taxon>Fungi</taxon>
        <taxon>Dikarya</taxon>
        <taxon>Ascomycota</taxon>
        <taxon>Pezizomycotina</taxon>
        <taxon>Sordariomycetes</taxon>
        <taxon>Sordariomycetidae</taxon>
        <taxon>Diaporthales</taxon>
        <taxon>Diaporthaceae</taxon>
        <taxon>Diaporthe</taxon>
        <taxon>Diaporthe eres species complex</taxon>
    </lineage>
</organism>
<reference evidence="2 3" key="1">
    <citation type="submission" date="2024-03" db="EMBL/GenBank/DDBJ databases">
        <title>A high-quality draft genome sequence of Diaporthe vaccinii, a causative agent of upright dieback and viscid rot disease in cranberry plants.</title>
        <authorList>
            <person name="Sarrasin M."/>
            <person name="Lang B.F."/>
            <person name="Burger G."/>
        </authorList>
    </citation>
    <scope>NUCLEOTIDE SEQUENCE [LARGE SCALE GENOMIC DNA]</scope>
    <source>
        <strain evidence="2 3">IS7</strain>
    </source>
</reference>
<keyword evidence="3" id="KW-1185">Reference proteome</keyword>